<evidence type="ECO:0000256" key="8">
    <source>
        <dbReference type="ARBA" id="ARBA00022833"/>
    </source>
</evidence>
<dbReference type="AlphaFoldDB" id="A0AAU7DKU7"/>
<keyword evidence="7" id="KW-0378">Hydrolase</keyword>
<accession>A0AAU7DKU7</accession>
<comment type="cofactor">
    <cofactor evidence="1">
        <name>Zn(2+)</name>
        <dbReference type="ChEBI" id="CHEBI:29105"/>
    </cofactor>
</comment>
<comment type="similarity">
    <text evidence="3">Belongs to the peptidase M50B family.</text>
</comment>
<evidence type="ECO:0000256" key="11">
    <source>
        <dbReference type="ARBA" id="ARBA00023136"/>
    </source>
</evidence>
<name>A0AAU7DKU7_9BACT</name>
<evidence type="ECO:0000259" key="13">
    <source>
        <dbReference type="Pfam" id="PF02163"/>
    </source>
</evidence>
<feature type="domain" description="Peptidase M50" evidence="13">
    <location>
        <begin position="137"/>
        <end position="196"/>
    </location>
</feature>
<keyword evidence="11 12" id="KW-0472">Membrane</keyword>
<dbReference type="PANTHER" id="PTHR39188">
    <property type="entry name" value="MEMBRANE-ASSOCIATED ZINC METALLOPROTEASE M50B"/>
    <property type="match status" value="1"/>
</dbReference>
<feature type="transmembrane region" description="Helical" evidence="12">
    <location>
        <begin position="135"/>
        <end position="160"/>
    </location>
</feature>
<keyword evidence="6" id="KW-0479">Metal-binding</keyword>
<feature type="transmembrane region" description="Helical" evidence="12">
    <location>
        <begin position="180"/>
        <end position="200"/>
    </location>
</feature>
<dbReference type="InterPro" id="IPR008915">
    <property type="entry name" value="Peptidase_M50"/>
</dbReference>
<reference evidence="14" key="1">
    <citation type="submission" date="2023-03" db="EMBL/GenBank/DDBJ databases">
        <title>Edaphobacter sp.</title>
        <authorList>
            <person name="Huber K.J."/>
            <person name="Papendorf J."/>
            <person name="Pilke C."/>
            <person name="Bunk B."/>
            <person name="Sproeer C."/>
            <person name="Pester M."/>
        </authorList>
    </citation>
    <scope>NUCLEOTIDE SEQUENCE</scope>
    <source>
        <strain evidence="14">DSM 110680</strain>
    </source>
</reference>
<evidence type="ECO:0000256" key="7">
    <source>
        <dbReference type="ARBA" id="ARBA00022801"/>
    </source>
</evidence>
<evidence type="ECO:0000256" key="1">
    <source>
        <dbReference type="ARBA" id="ARBA00001947"/>
    </source>
</evidence>
<keyword evidence="10" id="KW-0482">Metalloprotease</keyword>
<evidence type="ECO:0000256" key="3">
    <source>
        <dbReference type="ARBA" id="ARBA00007931"/>
    </source>
</evidence>
<evidence type="ECO:0000256" key="4">
    <source>
        <dbReference type="ARBA" id="ARBA00022670"/>
    </source>
</evidence>
<sequence>MFGIGQGSFRLFRINGIDVFLNWTWFLVALYEIEARKGRYSSVVWNVVEYLALFAIVLTHEFGHALACRSVGGTADKIMLWPLGGVAYVNPPQRPGATLWSIAAGPLVNVVLALPLTVAFATAQSAGWRTSMPDAYQLIYAVLVTDIVLLLFNILPIYPLDGGQILRSLLWYPLGRARSLLVAASFGFVGVAGLLALALWTQSVWTGLIAAYAGMNCWNGFKTARALRKLEKIPRRQGFACPSCRTAPPIGAIWRCNKCATSFDTFETGGVCPQCSARFDRTACLDCRQSYPVSEWQVGYVPGVGVMSGEVAAK</sequence>
<keyword evidence="9 12" id="KW-1133">Transmembrane helix</keyword>
<organism evidence="14">
    <name type="scientific">Telmatobacter sp. DSM 110680</name>
    <dbReference type="NCBI Taxonomy" id="3036704"/>
    <lineage>
        <taxon>Bacteria</taxon>
        <taxon>Pseudomonadati</taxon>
        <taxon>Acidobacteriota</taxon>
        <taxon>Terriglobia</taxon>
        <taxon>Terriglobales</taxon>
        <taxon>Acidobacteriaceae</taxon>
        <taxon>Telmatobacter</taxon>
    </lineage>
</organism>
<keyword evidence="4" id="KW-0645">Protease</keyword>
<dbReference type="EMBL" id="CP121196">
    <property type="protein sequence ID" value="XBH17705.1"/>
    <property type="molecule type" value="Genomic_DNA"/>
</dbReference>
<keyword evidence="8" id="KW-0862">Zinc</keyword>
<proteinExistence type="inferred from homology"/>
<feature type="domain" description="Peptidase M50" evidence="13">
    <location>
        <begin position="51"/>
        <end position="125"/>
    </location>
</feature>
<evidence type="ECO:0000313" key="14">
    <source>
        <dbReference type="EMBL" id="XBH17705.1"/>
    </source>
</evidence>
<dbReference type="RefSeq" id="WP_348262930.1">
    <property type="nucleotide sequence ID" value="NZ_CP121196.1"/>
</dbReference>
<evidence type="ECO:0000256" key="9">
    <source>
        <dbReference type="ARBA" id="ARBA00022989"/>
    </source>
</evidence>
<evidence type="ECO:0000256" key="6">
    <source>
        <dbReference type="ARBA" id="ARBA00022723"/>
    </source>
</evidence>
<evidence type="ECO:0000256" key="12">
    <source>
        <dbReference type="SAM" id="Phobius"/>
    </source>
</evidence>
<dbReference type="PANTHER" id="PTHR39188:SF3">
    <property type="entry name" value="STAGE IV SPORULATION PROTEIN FB"/>
    <property type="match status" value="1"/>
</dbReference>
<feature type="transmembrane region" description="Helical" evidence="12">
    <location>
        <begin position="99"/>
        <end position="123"/>
    </location>
</feature>
<comment type="subcellular location">
    <subcellularLocation>
        <location evidence="2">Membrane</location>
        <topology evidence="2">Multi-pass membrane protein</topology>
    </subcellularLocation>
</comment>
<protein>
    <submittedName>
        <fullName evidence="14">M50 family metallopeptidase</fullName>
    </submittedName>
</protein>
<dbReference type="CDD" id="cd06161">
    <property type="entry name" value="S2P-M50_SpoIVFB"/>
    <property type="match status" value="1"/>
</dbReference>
<evidence type="ECO:0000256" key="5">
    <source>
        <dbReference type="ARBA" id="ARBA00022692"/>
    </source>
</evidence>
<evidence type="ECO:0000256" key="10">
    <source>
        <dbReference type="ARBA" id="ARBA00023049"/>
    </source>
</evidence>
<evidence type="ECO:0000256" key="2">
    <source>
        <dbReference type="ARBA" id="ARBA00004141"/>
    </source>
</evidence>
<dbReference type="GO" id="GO:0016020">
    <property type="term" value="C:membrane"/>
    <property type="evidence" value="ECO:0007669"/>
    <property type="project" value="UniProtKB-SubCell"/>
</dbReference>
<dbReference type="GO" id="GO:0006508">
    <property type="term" value="P:proteolysis"/>
    <property type="evidence" value="ECO:0007669"/>
    <property type="project" value="UniProtKB-KW"/>
</dbReference>
<keyword evidence="5 12" id="KW-0812">Transmembrane</keyword>
<dbReference type="GO" id="GO:0008237">
    <property type="term" value="F:metallopeptidase activity"/>
    <property type="evidence" value="ECO:0007669"/>
    <property type="project" value="UniProtKB-KW"/>
</dbReference>
<dbReference type="GO" id="GO:0046872">
    <property type="term" value="F:metal ion binding"/>
    <property type="evidence" value="ECO:0007669"/>
    <property type="project" value="UniProtKB-KW"/>
</dbReference>
<dbReference type="Pfam" id="PF02163">
    <property type="entry name" value="Peptidase_M50"/>
    <property type="match status" value="2"/>
</dbReference>
<gene>
    <name evidence="14" type="ORF">P8935_24460</name>
</gene>